<protein>
    <recommendedName>
        <fullName evidence="7">BED-type domain-containing protein</fullName>
    </recommendedName>
</protein>
<dbReference type="Gramene" id="RZC64553">
    <property type="protein sequence ID" value="RZC64553"/>
    <property type="gene ID" value="C5167_008240"/>
</dbReference>
<dbReference type="PANTHER" id="PTHR46481">
    <property type="entry name" value="ZINC FINGER BED DOMAIN-CONTAINING PROTEIN 4"/>
    <property type="match status" value="1"/>
</dbReference>
<dbReference type="PANTHER" id="PTHR46481:SF6">
    <property type="entry name" value="ZINC FINGER BED DOMAIN-CONTAINING PROTEIN RICESLEEPER 2-LIKE"/>
    <property type="match status" value="1"/>
</dbReference>
<dbReference type="InterPro" id="IPR052035">
    <property type="entry name" value="ZnF_BED_domain_contain"/>
</dbReference>
<feature type="region of interest" description="Disordered" evidence="2">
    <location>
        <begin position="128"/>
        <end position="169"/>
    </location>
</feature>
<proteinExistence type="predicted"/>
<dbReference type="AlphaFoldDB" id="A0A4Y7JTZ2"/>
<evidence type="ECO:0000313" key="5">
    <source>
        <dbReference type="EMBL" id="RZC64553.1"/>
    </source>
</evidence>
<feature type="domain" description="HAT C-terminal dimerisation" evidence="3">
    <location>
        <begin position="694"/>
        <end position="775"/>
    </location>
</feature>
<dbReference type="InterPro" id="IPR008906">
    <property type="entry name" value="HATC_C_dom"/>
</dbReference>
<evidence type="ECO:0000256" key="2">
    <source>
        <dbReference type="SAM" id="MobiDB-lite"/>
    </source>
</evidence>
<dbReference type="EMBL" id="CM010720">
    <property type="protein sequence ID" value="RZC64553.1"/>
    <property type="molecule type" value="Genomic_DNA"/>
</dbReference>
<dbReference type="InterPro" id="IPR012337">
    <property type="entry name" value="RNaseH-like_sf"/>
</dbReference>
<dbReference type="InterPro" id="IPR036236">
    <property type="entry name" value="Znf_C2H2_sf"/>
</dbReference>
<dbReference type="OMA" id="DINKESM"/>
<dbReference type="STRING" id="3469.A0A4Y7JTZ2"/>
<dbReference type="SUPFAM" id="SSF53098">
    <property type="entry name" value="Ribonuclease H-like"/>
    <property type="match status" value="1"/>
</dbReference>
<dbReference type="InterPro" id="IPR025525">
    <property type="entry name" value="hAT-like_transposase_RNase-H"/>
</dbReference>
<sequence length="845" mass="95887">MELLLSKKKNKKKNGFSEKDEYHVETSAGMVFRVSTMPILSAGMDFRMNIMPVLSAGMDFRMNTMPQGSLGNRPCRDNFRHVDDELLVLVVYLQFENWGMLRIGMVKDGQKEKSCNLGMVIMYESQSQNNKLKSKDQSLKASRMSSVQEQELPEPDHYNDVMSGDGQDDDDDVEMLDSVNEDPTVGCAPAQVARGKKNRLRSEVWEFFKLVKYKDGTTKGVCKACNVGYKYESQRGGTSAMKRHKCIKRQSMDVGQMILASQNSQLSTRVRKVDQMKLRDLFSALLIARNVPFALVEWKEFRDICSYLNDDFKPISRNTGKADVVKKHKAQKEVIRNRLKLAPGRICLTSDMWTSVTTTGYISLTAHYLDKDWVLQKKLLNFSPLPPPHTGEHLSSKLFAMIEDWGIEEKVSNITLDNAANNGACAGIMKSRLVAKKILLNDGKYFHVRCCAHILALIVKEGLTKIDPAVLKIRASVKSLKKSQVRKQKFLDIVETLGMSGLKKGIRQDVKTRWNSTYLMLDSCILYKPVFSHLKLVDSDYEDCPTNEEWEQIEVVTKFLKVFHELTKVFSGSKYPTSNLYFERICQVQVLLKKDSRSNIEFIRNMVKEMQAKFDSYWKELSPILAMAVVLDPRSKMNFVKFTYSNSRASNSCAAQNLSVQNGGNFAAQEGSDFFQEYVATQERGGNVLTDLSELDEYLGETYRGCLNSLDILNYWKNHEQQYPVLSRMAGDILSIPISTVASESAFSIGGRVIDRFRSSLLPENAEALITTRDWEYGIGKEDMDEDNVIVEEDILGFEPDAVEDGAVEDVEEVVACRKGTLDALNVEENSPEIDFWRVDSTKTR</sequence>
<evidence type="ECO:0000259" key="3">
    <source>
        <dbReference type="Pfam" id="PF05699"/>
    </source>
</evidence>
<organism evidence="5 6">
    <name type="scientific">Papaver somniferum</name>
    <name type="common">Opium poppy</name>
    <dbReference type="NCBI Taxonomy" id="3469"/>
    <lineage>
        <taxon>Eukaryota</taxon>
        <taxon>Viridiplantae</taxon>
        <taxon>Streptophyta</taxon>
        <taxon>Embryophyta</taxon>
        <taxon>Tracheophyta</taxon>
        <taxon>Spermatophyta</taxon>
        <taxon>Magnoliopsida</taxon>
        <taxon>Ranunculales</taxon>
        <taxon>Papaveraceae</taxon>
        <taxon>Papaveroideae</taxon>
        <taxon>Papaver</taxon>
    </lineage>
</organism>
<evidence type="ECO:0000259" key="4">
    <source>
        <dbReference type="Pfam" id="PF14372"/>
    </source>
</evidence>
<name>A0A4Y7JTZ2_PAPSO</name>
<evidence type="ECO:0000256" key="1">
    <source>
        <dbReference type="ARBA" id="ARBA00023125"/>
    </source>
</evidence>
<evidence type="ECO:0008006" key="7">
    <source>
        <dbReference type="Google" id="ProtNLM"/>
    </source>
</evidence>
<keyword evidence="6" id="KW-1185">Reference proteome</keyword>
<dbReference type="SMART" id="SM00614">
    <property type="entry name" value="ZnF_BED"/>
    <property type="match status" value="1"/>
</dbReference>
<dbReference type="Pfam" id="PF05699">
    <property type="entry name" value="Dimer_Tnp_hAT"/>
    <property type="match status" value="1"/>
</dbReference>
<dbReference type="SUPFAM" id="SSF57667">
    <property type="entry name" value="beta-beta-alpha zinc fingers"/>
    <property type="match status" value="1"/>
</dbReference>
<dbReference type="Pfam" id="PF14372">
    <property type="entry name" value="hAT-like_RNase-H"/>
    <property type="match status" value="1"/>
</dbReference>
<evidence type="ECO:0000313" key="6">
    <source>
        <dbReference type="Proteomes" id="UP000316621"/>
    </source>
</evidence>
<gene>
    <name evidence="5" type="ORF">C5167_008240</name>
</gene>
<keyword evidence="1" id="KW-0238">DNA-binding</keyword>
<accession>A0A4Y7JTZ2</accession>
<dbReference type="Proteomes" id="UP000316621">
    <property type="component" value="Chromosome 6"/>
</dbReference>
<feature type="compositionally biased region" description="Polar residues" evidence="2">
    <location>
        <begin position="139"/>
        <end position="149"/>
    </location>
</feature>
<dbReference type="GO" id="GO:0046983">
    <property type="term" value="F:protein dimerization activity"/>
    <property type="evidence" value="ECO:0007669"/>
    <property type="project" value="InterPro"/>
</dbReference>
<dbReference type="GO" id="GO:0003677">
    <property type="term" value="F:DNA binding"/>
    <property type="evidence" value="ECO:0007669"/>
    <property type="project" value="UniProtKB-KW"/>
</dbReference>
<feature type="domain" description="hAT-like transposase RNase-H fold" evidence="4">
    <location>
        <begin position="571"/>
        <end position="651"/>
    </location>
</feature>
<reference evidence="5 6" key="1">
    <citation type="journal article" date="2018" name="Science">
        <title>The opium poppy genome and morphinan production.</title>
        <authorList>
            <person name="Guo L."/>
            <person name="Winzer T."/>
            <person name="Yang X."/>
            <person name="Li Y."/>
            <person name="Ning Z."/>
            <person name="He Z."/>
            <person name="Teodor R."/>
            <person name="Lu Y."/>
            <person name="Bowser T.A."/>
            <person name="Graham I.A."/>
            <person name="Ye K."/>
        </authorList>
    </citation>
    <scope>NUCLEOTIDE SEQUENCE [LARGE SCALE GENOMIC DNA]</scope>
    <source>
        <strain evidence="6">cv. HN1</strain>
        <tissue evidence="5">Leaves</tissue>
    </source>
</reference>